<evidence type="ECO:0000256" key="1">
    <source>
        <dbReference type="SAM" id="MobiDB-lite"/>
    </source>
</evidence>
<gene>
    <name evidence="2" type="ORF">WR25_20217</name>
</gene>
<comment type="caution">
    <text evidence="2">The sequence shown here is derived from an EMBL/GenBank/DDBJ whole genome shotgun (WGS) entry which is preliminary data.</text>
</comment>
<dbReference type="EMBL" id="LIAE01006510">
    <property type="protein sequence ID" value="PAV88586.1"/>
    <property type="molecule type" value="Genomic_DNA"/>
</dbReference>
<feature type="region of interest" description="Disordered" evidence="1">
    <location>
        <begin position="1"/>
        <end position="53"/>
    </location>
</feature>
<keyword evidence="3" id="KW-1185">Reference proteome</keyword>
<accession>A0A2A2LQS8</accession>
<reference evidence="2 3" key="1">
    <citation type="journal article" date="2017" name="Curr. Biol.">
        <title>Genome architecture and evolution of a unichromosomal asexual nematode.</title>
        <authorList>
            <person name="Fradin H."/>
            <person name="Zegar C."/>
            <person name="Gutwein M."/>
            <person name="Lucas J."/>
            <person name="Kovtun M."/>
            <person name="Corcoran D."/>
            <person name="Baugh L.R."/>
            <person name="Kiontke K."/>
            <person name="Gunsalus K."/>
            <person name="Fitch D.H."/>
            <person name="Piano F."/>
        </authorList>
    </citation>
    <scope>NUCLEOTIDE SEQUENCE [LARGE SCALE GENOMIC DNA]</scope>
    <source>
        <strain evidence="2">PF1309</strain>
    </source>
</reference>
<evidence type="ECO:0000313" key="2">
    <source>
        <dbReference type="EMBL" id="PAV88586.1"/>
    </source>
</evidence>
<dbReference type="Proteomes" id="UP000218231">
    <property type="component" value="Unassembled WGS sequence"/>
</dbReference>
<protein>
    <submittedName>
        <fullName evidence="2">Uncharacterized protein</fullName>
    </submittedName>
</protein>
<proteinExistence type="predicted"/>
<sequence>MYELQGFSAQNENSRQNGRGSPGLRRRSGGHVQESEADDQEETDIPLAYQQLRFPTPPMDLEYKYDFISDRPLLPHHTLYEQKGNDGARLQLVDRELAN</sequence>
<dbReference type="AlphaFoldDB" id="A0A2A2LQS8"/>
<name>A0A2A2LQS8_9BILA</name>
<organism evidence="2 3">
    <name type="scientific">Diploscapter pachys</name>
    <dbReference type="NCBI Taxonomy" id="2018661"/>
    <lineage>
        <taxon>Eukaryota</taxon>
        <taxon>Metazoa</taxon>
        <taxon>Ecdysozoa</taxon>
        <taxon>Nematoda</taxon>
        <taxon>Chromadorea</taxon>
        <taxon>Rhabditida</taxon>
        <taxon>Rhabditina</taxon>
        <taxon>Rhabditomorpha</taxon>
        <taxon>Rhabditoidea</taxon>
        <taxon>Rhabditidae</taxon>
        <taxon>Diploscapter</taxon>
    </lineage>
</organism>
<feature type="compositionally biased region" description="Acidic residues" evidence="1">
    <location>
        <begin position="35"/>
        <end position="44"/>
    </location>
</feature>
<feature type="compositionally biased region" description="Polar residues" evidence="1">
    <location>
        <begin position="7"/>
        <end position="17"/>
    </location>
</feature>
<evidence type="ECO:0000313" key="3">
    <source>
        <dbReference type="Proteomes" id="UP000218231"/>
    </source>
</evidence>